<dbReference type="InterPro" id="IPR042120">
    <property type="entry name" value="MutL_C_dimsub"/>
</dbReference>
<dbReference type="Pfam" id="PF13589">
    <property type="entry name" value="HATPase_c_3"/>
    <property type="match status" value="1"/>
</dbReference>
<dbReference type="AlphaFoldDB" id="A0A9D2IK92"/>
<dbReference type="InterPro" id="IPR013507">
    <property type="entry name" value="DNA_mismatch_S5_2-like"/>
</dbReference>
<sequence>MPHIQVLDQITIDKIAAGEVIERPASIVKELVENAIDAGADSVTVEIRDGGIDFIRVTDNGCGIPHDEVRSAFLRHSTSKIRSVEDLMHISSLGFRGEALSSIAAVTRTELITKTEESEFGTRYVIEGGKEVSLEETGAPNGTTFLVHQLFYNVPARRKFLKTPMTEAGHVQDLLMHLALSHPEVAFLFKNNNQEKLRTSGSGKLKDVIYSVYGREIAANLLDIDYEKGGLRITGYLGKPIVTRGNRNFENFFVNGRYVKSPMISKSLEDAYKDFTMQHKFPFAVLHFHVDGETIDVNVHPTKMELRFQRQQDVYNTVFEGVHRRLLEPELIQRAEVPEPVADRAGSRPGTALTGAAQVKAQPNGMSLKETQEKNGQKESPFLLKPRNHTDQKPGDIPAEPQSEVRDEDYFIRKMRERVTAYHERMSSAEVTDRGGIYRPEKQADRIRETVKYGAGEDQAQNTENSSRERDAVPAHESPSETAVLASESSEKQTVSTNESAAAQNVPAGETSAEQTTSASGDLAEKTAPAVKEKSADGSSEEKEVSAGRAHLGEKPQQLDLFEENFLKREVRAEYKLIGQVFDTYWLVQFQDSLYIIDQHAAHERVLYERTLKEMKTREFTSQYLSPPIILTLSMQEARLLEEHMDRFTRIGFEIEPFGPEEYAVRAVPDNLFGIAKKELLMEMIDELADGLTTSMTPDLIDEKVASMSCKAAVKGNNRLSAQEVDALIGELLTLDNPYHCPHGRPTIIAMT</sequence>
<evidence type="ECO:0000259" key="5">
    <source>
        <dbReference type="SMART" id="SM00853"/>
    </source>
</evidence>
<dbReference type="NCBIfam" id="TIGR00585">
    <property type="entry name" value="mutl"/>
    <property type="match status" value="1"/>
</dbReference>
<dbReference type="PANTHER" id="PTHR10073">
    <property type="entry name" value="DNA MISMATCH REPAIR PROTEIN MLH, PMS, MUTL"/>
    <property type="match status" value="1"/>
</dbReference>
<gene>
    <name evidence="7" type="primary">mutL</name>
    <name evidence="7" type="ORF">H9817_08820</name>
</gene>
<dbReference type="Gene3D" id="3.30.1370.100">
    <property type="entry name" value="MutL, C-terminal domain, regulatory subdomain"/>
    <property type="match status" value="1"/>
</dbReference>
<dbReference type="GO" id="GO:0006298">
    <property type="term" value="P:mismatch repair"/>
    <property type="evidence" value="ECO:0007669"/>
    <property type="project" value="InterPro"/>
</dbReference>
<evidence type="ECO:0000313" key="8">
    <source>
        <dbReference type="Proteomes" id="UP000824017"/>
    </source>
</evidence>
<comment type="similarity">
    <text evidence="1">Belongs to the DNA mismatch repair MutL/HexB family.</text>
</comment>
<dbReference type="InterPro" id="IPR020667">
    <property type="entry name" value="DNA_mismatch_repair_MutL"/>
</dbReference>
<name>A0A9D2IK92_9FIRM</name>
<reference evidence="7" key="2">
    <citation type="submission" date="2021-04" db="EMBL/GenBank/DDBJ databases">
        <authorList>
            <person name="Gilroy R."/>
        </authorList>
    </citation>
    <scope>NUCLEOTIDE SEQUENCE</scope>
    <source>
        <strain evidence="7">ChiGjej1B1-13045</strain>
    </source>
</reference>
<feature type="compositionally biased region" description="Polar residues" evidence="4">
    <location>
        <begin position="492"/>
        <end position="503"/>
    </location>
</feature>
<feature type="compositionally biased region" description="Basic and acidic residues" evidence="4">
    <location>
        <begin position="423"/>
        <end position="433"/>
    </location>
</feature>
<dbReference type="GO" id="GO:0004519">
    <property type="term" value="F:endonuclease activity"/>
    <property type="evidence" value="ECO:0007669"/>
    <property type="project" value="UniProtKB-KW"/>
</dbReference>
<dbReference type="GO" id="GO:0016887">
    <property type="term" value="F:ATP hydrolysis activity"/>
    <property type="evidence" value="ECO:0007669"/>
    <property type="project" value="InterPro"/>
</dbReference>
<keyword evidence="7" id="KW-0378">Hydrolase</keyword>
<dbReference type="GO" id="GO:0140664">
    <property type="term" value="F:ATP-dependent DNA damage sensor activity"/>
    <property type="evidence" value="ECO:0007669"/>
    <property type="project" value="InterPro"/>
</dbReference>
<dbReference type="EMBL" id="DXCD01000229">
    <property type="protein sequence ID" value="HIZ14009.1"/>
    <property type="molecule type" value="Genomic_DNA"/>
</dbReference>
<dbReference type="SUPFAM" id="SSF54211">
    <property type="entry name" value="Ribosomal protein S5 domain 2-like"/>
    <property type="match status" value="1"/>
</dbReference>
<evidence type="ECO:0000259" key="6">
    <source>
        <dbReference type="SMART" id="SM01340"/>
    </source>
</evidence>
<protein>
    <submittedName>
        <fullName evidence="7">DNA mismatch repair endonuclease MutL</fullName>
    </submittedName>
</protein>
<dbReference type="Gene3D" id="3.30.230.10">
    <property type="match status" value="1"/>
</dbReference>
<dbReference type="GO" id="GO:0005524">
    <property type="term" value="F:ATP binding"/>
    <property type="evidence" value="ECO:0007669"/>
    <property type="project" value="InterPro"/>
</dbReference>
<dbReference type="InterPro" id="IPR002099">
    <property type="entry name" value="MutL/Mlh/PMS"/>
</dbReference>
<evidence type="ECO:0000313" key="7">
    <source>
        <dbReference type="EMBL" id="HIZ14009.1"/>
    </source>
</evidence>
<proteinExistence type="inferred from homology"/>
<feature type="domain" description="MutL C-terminal dimerisation" evidence="5">
    <location>
        <begin position="577"/>
        <end position="720"/>
    </location>
</feature>
<dbReference type="InterPro" id="IPR014762">
    <property type="entry name" value="DNA_mismatch_repair_CS"/>
</dbReference>
<evidence type="ECO:0000256" key="2">
    <source>
        <dbReference type="ARBA" id="ARBA00022763"/>
    </source>
</evidence>
<evidence type="ECO:0000256" key="4">
    <source>
        <dbReference type="SAM" id="MobiDB-lite"/>
    </source>
</evidence>
<dbReference type="SUPFAM" id="SSF118116">
    <property type="entry name" value="DNA mismatch repair protein MutL"/>
    <property type="match status" value="1"/>
</dbReference>
<feature type="region of interest" description="Disordered" evidence="4">
    <location>
        <begin position="423"/>
        <end position="552"/>
    </location>
</feature>
<keyword evidence="7" id="KW-0255">Endonuclease</keyword>
<dbReference type="InterPro" id="IPR036890">
    <property type="entry name" value="HATPase_C_sf"/>
</dbReference>
<dbReference type="Gene3D" id="3.30.1540.20">
    <property type="entry name" value="MutL, C-terminal domain, dimerisation subdomain"/>
    <property type="match status" value="1"/>
</dbReference>
<dbReference type="PROSITE" id="PS00058">
    <property type="entry name" value="DNA_MISMATCH_REPAIR_1"/>
    <property type="match status" value="1"/>
</dbReference>
<dbReference type="GO" id="GO:0030983">
    <property type="term" value="F:mismatched DNA binding"/>
    <property type="evidence" value="ECO:0007669"/>
    <property type="project" value="InterPro"/>
</dbReference>
<feature type="region of interest" description="Disordered" evidence="4">
    <location>
        <begin position="341"/>
        <end position="409"/>
    </location>
</feature>
<feature type="non-terminal residue" evidence="7">
    <location>
        <position position="752"/>
    </location>
</feature>
<dbReference type="Proteomes" id="UP000824017">
    <property type="component" value="Unassembled WGS sequence"/>
</dbReference>
<organism evidence="7 8">
    <name type="scientific">Candidatus Mediterraneibacter stercorigallinarum</name>
    <dbReference type="NCBI Taxonomy" id="2838686"/>
    <lineage>
        <taxon>Bacteria</taxon>
        <taxon>Bacillati</taxon>
        <taxon>Bacillota</taxon>
        <taxon>Clostridia</taxon>
        <taxon>Lachnospirales</taxon>
        <taxon>Lachnospiraceae</taxon>
        <taxon>Mediterraneibacter</taxon>
    </lineage>
</organism>
<feature type="domain" description="DNA mismatch repair protein S5" evidence="6">
    <location>
        <begin position="209"/>
        <end position="327"/>
    </location>
</feature>
<keyword evidence="2" id="KW-0227">DNA damage</keyword>
<dbReference type="InterPro" id="IPR037198">
    <property type="entry name" value="MutL_C_sf"/>
</dbReference>
<evidence type="ECO:0000256" key="3">
    <source>
        <dbReference type="ARBA" id="ARBA00023204"/>
    </source>
</evidence>
<dbReference type="Pfam" id="PF08676">
    <property type="entry name" value="MutL_C"/>
    <property type="match status" value="1"/>
</dbReference>
<dbReference type="InterPro" id="IPR042121">
    <property type="entry name" value="MutL_C_regsub"/>
</dbReference>
<dbReference type="HAMAP" id="MF_00149">
    <property type="entry name" value="DNA_mis_repair"/>
    <property type="match status" value="1"/>
</dbReference>
<dbReference type="InterPro" id="IPR014721">
    <property type="entry name" value="Ribsml_uS5_D2-typ_fold_subgr"/>
</dbReference>
<dbReference type="PANTHER" id="PTHR10073:SF12">
    <property type="entry name" value="DNA MISMATCH REPAIR PROTEIN MLH1"/>
    <property type="match status" value="1"/>
</dbReference>
<dbReference type="SUPFAM" id="SSF55874">
    <property type="entry name" value="ATPase domain of HSP90 chaperone/DNA topoisomerase II/histidine kinase"/>
    <property type="match status" value="1"/>
</dbReference>
<reference evidence="7" key="1">
    <citation type="journal article" date="2021" name="PeerJ">
        <title>Extensive microbial diversity within the chicken gut microbiome revealed by metagenomics and culture.</title>
        <authorList>
            <person name="Gilroy R."/>
            <person name="Ravi A."/>
            <person name="Getino M."/>
            <person name="Pursley I."/>
            <person name="Horton D.L."/>
            <person name="Alikhan N.F."/>
            <person name="Baker D."/>
            <person name="Gharbi K."/>
            <person name="Hall N."/>
            <person name="Watson M."/>
            <person name="Adriaenssens E.M."/>
            <person name="Foster-Nyarko E."/>
            <person name="Jarju S."/>
            <person name="Secka A."/>
            <person name="Antonio M."/>
            <person name="Oren A."/>
            <person name="Chaudhuri R.R."/>
            <person name="La Ragione R."/>
            <person name="Hildebrand F."/>
            <person name="Pallen M.J."/>
        </authorList>
    </citation>
    <scope>NUCLEOTIDE SEQUENCE</scope>
    <source>
        <strain evidence="7">ChiGjej1B1-13045</strain>
    </source>
</reference>
<dbReference type="InterPro" id="IPR020568">
    <property type="entry name" value="Ribosomal_Su5_D2-typ_SF"/>
</dbReference>
<feature type="compositionally biased region" description="Basic and acidic residues" evidence="4">
    <location>
        <begin position="439"/>
        <end position="451"/>
    </location>
</feature>
<dbReference type="InterPro" id="IPR038973">
    <property type="entry name" value="MutL/Mlh/Pms-like"/>
</dbReference>
<dbReference type="Gene3D" id="3.30.565.10">
    <property type="entry name" value="Histidine kinase-like ATPase, C-terminal domain"/>
    <property type="match status" value="1"/>
</dbReference>
<dbReference type="SMART" id="SM01340">
    <property type="entry name" value="DNA_mis_repair"/>
    <property type="match status" value="1"/>
</dbReference>
<dbReference type="InterPro" id="IPR014790">
    <property type="entry name" value="MutL_C"/>
</dbReference>
<dbReference type="SMART" id="SM00853">
    <property type="entry name" value="MutL_C"/>
    <property type="match status" value="1"/>
</dbReference>
<dbReference type="Pfam" id="PF01119">
    <property type="entry name" value="DNA_mis_repair"/>
    <property type="match status" value="1"/>
</dbReference>
<accession>A0A9D2IK92</accession>
<keyword evidence="3" id="KW-0234">DNA repair</keyword>
<comment type="caution">
    <text evidence="7">The sequence shown here is derived from an EMBL/GenBank/DDBJ whole genome shotgun (WGS) entry which is preliminary data.</text>
</comment>
<dbReference type="GO" id="GO:0032300">
    <property type="term" value="C:mismatch repair complex"/>
    <property type="evidence" value="ECO:0007669"/>
    <property type="project" value="InterPro"/>
</dbReference>
<dbReference type="FunFam" id="3.30.565.10:FF:000003">
    <property type="entry name" value="DNA mismatch repair endonuclease MutL"/>
    <property type="match status" value="1"/>
</dbReference>
<feature type="compositionally biased region" description="Basic and acidic residues" evidence="4">
    <location>
        <begin position="531"/>
        <end position="552"/>
    </location>
</feature>
<dbReference type="CDD" id="cd00782">
    <property type="entry name" value="MutL_Trans"/>
    <property type="match status" value="1"/>
</dbReference>
<evidence type="ECO:0000256" key="1">
    <source>
        <dbReference type="ARBA" id="ARBA00006082"/>
    </source>
</evidence>
<keyword evidence="7" id="KW-0540">Nuclease</keyword>
<dbReference type="CDD" id="cd16926">
    <property type="entry name" value="HATPase_MutL-MLH-PMS-like"/>
    <property type="match status" value="1"/>
</dbReference>